<evidence type="ECO:0008006" key="3">
    <source>
        <dbReference type="Google" id="ProtNLM"/>
    </source>
</evidence>
<comment type="caution">
    <text evidence="1">The sequence shown here is derived from an EMBL/GenBank/DDBJ whole genome shotgun (WGS) entry which is preliminary data.</text>
</comment>
<name>A0A9W8E5L8_9FUNG</name>
<dbReference type="Proteomes" id="UP001150925">
    <property type="component" value="Unassembled WGS sequence"/>
</dbReference>
<dbReference type="AlphaFoldDB" id="A0A9W8E5L8"/>
<keyword evidence="2" id="KW-1185">Reference proteome</keyword>
<dbReference type="OrthoDB" id="16824at2759"/>
<dbReference type="PANTHER" id="PTHR28075:SF1">
    <property type="entry name" value="DUF1748-DOMAIN-CONTAINING PROTEIN"/>
    <property type="match status" value="1"/>
</dbReference>
<evidence type="ECO:0000313" key="1">
    <source>
        <dbReference type="EMBL" id="KAJ1957728.1"/>
    </source>
</evidence>
<organism evidence="1 2">
    <name type="scientific">Dispira parvispora</name>
    <dbReference type="NCBI Taxonomy" id="1520584"/>
    <lineage>
        <taxon>Eukaryota</taxon>
        <taxon>Fungi</taxon>
        <taxon>Fungi incertae sedis</taxon>
        <taxon>Zoopagomycota</taxon>
        <taxon>Kickxellomycotina</taxon>
        <taxon>Dimargaritomycetes</taxon>
        <taxon>Dimargaritales</taxon>
        <taxon>Dimargaritaceae</taxon>
        <taxon>Dispira</taxon>
    </lineage>
</organism>
<dbReference type="GO" id="GO:0005737">
    <property type="term" value="C:cytoplasm"/>
    <property type="evidence" value="ECO:0007669"/>
    <property type="project" value="TreeGrafter"/>
</dbReference>
<evidence type="ECO:0000313" key="2">
    <source>
        <dbReference type="Proteomes" id="UP001150925"/>
    </source>
</evidence>
<dbReference type="PANTHER" id="PTHR28075">
    <property type="entry name" value="CHROMOSOME 16, WHOLE GENOME SHOTGUN SEQUENCE"/>
    <property type="match status" value="1"/>
</dbReference>
<accession>A0A9W8E5L8</accession>
<sequence length="72" mass="7957">MLGRLIHYAADAVLVSAVLAGIRRSSGLTLKTDTVENKELRDLVEKYLDLGEKTLDMGASLLSSSKFFERRS</sequence>
<dbReference type="EMBL" id="JANBPY010001896">
    <property type="protein sequence ID" value="KAJ1957728.1"/>
    <property type="molecule type" value="Genomic_DNA"/>
</dbReference>
<proteinExistence type="predicted"/>
<protein>
    <recommendedName>
        <fullName evidence="3">DUF1748-domain-containing protein</fullName>
    </recommendedName>
</protein>
<dbReference type="InterPro" id="IPR013726">
    <property type="entry name" value="Mitofissin"/>
</dbReference>
<dbReference type="Pfam" id="PF08520">
    <property type="entry name" value="Mitofissin"/>
    <property type="match status" value="1"/>
</dbReference>
<reference evidence="1" key="1">
    <citation type="submission" date="2022-07" db="EMBL/GenBank/DDBJ databases">
        <title>Phylogenomic reconstructions and comparative analyses of Kickxellomycotina fungi.</title>
        <authorList>
            <person name="Reynolds N.K."/>
            <person name="Stajich J.E."/>
            <person name="Barry K."/>
            <person name="Grigoriev I.V."/>
            <person name="Crous P."/>
            <person name="Smith M.E."/>
        </authorList>
    </citation>
    <scope>NUCLEOTIDE SEQUENCE</scope>
    <source>
        <strain evidence="1">RSA 1196</strain>
    </source>
</reference>
<gene>
    <name evidence="1" type="ORF">IWQ62_005029</name>
</gene>